<dbReference type="InterPro" id="IPR023365">
    <property type="entry name" value="Sortase_dom-sf"/>
</dbReference>
<proteinExistence type="predicted"/>
<dbReference type="NCBIfam" id="NF033745">
    <property type="entry name" value="class_C_sortase"/>
    <property type="match status" value="1"/>
</dbReference>
<sequence>MKDKKLFYKVCFFLIIFVGLAILFYPTVSNYLQVRSQKLEIIKHDAKVTSLKETEREEIKKKAKQHNEKKKNSTKLVVDAFDDKKETEAESDGFYDYIAEMIGPVVATLEIDKLSLEVPIYQGTSEEVLQRGIGILESGSLPTGGTGTHTVLTGHRGLPQAKLFTDLPKLKLKDQFVIDFLDEKLAYEVDQIKTVEPEDLDALSIDPTKDYATLITCTPYMVNSHRLLVRGHRVPYVESKAKKAQNKQKQNQKMYLIVGAAVLIVLLLFLLYRRKRKKQAS</sequence>
<reference evidence="4 6" key="1">
    <citation type="submission" date="2013-02" db="EMBL/GenBank/DDBJ databases">
        <title>The Genome Sequence of Enterococcus malodoratus ATCC_43197.</title>
        <authorList>
            <consortium name="The Broad Institute Genome Sequencing Platform"/>
            <consortium name="The Broad Institute Genome Sequencing Center for Infectious Disease"/>
            <person name="Earl A.M."/>
            <person name="Gilmore M.S."/>
            <person name="Lebreton F."/>
            <person name="Walker B."/>
            <person name="Young S.K."/>
            <person name="Zeng Q."/>
            <person name="Gargeya S."/>
            <person name="Fitzgerald M."/>
            <person name="Haas B."/>
            <person name="Abouelleil A."/>
            <person name="Alvarado L."/>
            <person name="Arachchi H.M."/>
            <person name="Berlin A.M."/>
            <person name="Chapman S.B."/>
            <person name="Dewar J."/>
            <person name="Goldberg J."/>
            <person name="Griggs A."/>
            <person name="Gujja S."/>
            <person name="Hansen M."/>
            <person name="Howarth C."/>
            <person name="Imamovic A."/>
            <person name="Larimer J."/>
            <person name="McCowan C."/>
            <person name="Murphy C."/>
            <person name="Neiman D."/>
            <person name="Pearson M."/>
            <person name="Priest M."/>
            <person name="Roberts A."/>
            <person name="Saif S."/>
            <person name="Shea T."/>
            <person name="Sisk P."/>
            <person name="Sykes S."/>
            <person name="Wortman J."/>
            <person name="Nusbaum C."/>
            <person name="Birren B."/>
        </authorList>
    </citation>
    <scope>NUCLEOTIDE SEQUENCE [LARGE SCALE GENOMIC DNA]</scope>
    <source>
        <strain evidence="4 6">ATCC 43197</strain>
    </source>
</reference>
<organism evidence="4 6">
    <name type="scientific">Enterococcus malodoratus ATCC 43197</name>
    <dbReference type="NCBI Taxonomy" id="1158601"/>
    <lineage>
        <taxon>Bacteria</taxon>
        <taxon>Bacillati</taxon>
        <taxon>Bacillota</taxon>
        <taxon>Bacilli</taxon>
        <taxon>Lactobacillales</taxon>
        <taxon>Enterococcaceae</taxon>
        <taxon>Enterococcus</taxon>
    </lineage>
</organism>
<evidence type="ECO:0000256" key="1">
    <source>
        <dbReference type="ARBA" id="ARBA00022801"/>
    </source>
</evidence>
<dbReference type="EMBL" id="ASWA01000004">
    <property type="protein sequence ID" value="EOT64310.1"/>
    <property type="molecule type" value="Genomic_DNA"/>
</dbReference>
<dbReference type="EMBL" id="AJAK01000014">
    <property type="protein sequence ID" value="EOH77826.1"/>
    <property type="molecule type" value="Genomic_DNA"/>
</dbReference>
<dbReference type="STRING" id="71451.RV07_GL002528"/>
<dbReference type="OrthoDB" id="1648028at2"/>
<evidence type="ECO:0000313" key="5">
    <source>
        <dbReference type="EMBL" id="EOT64310.1"/>
    </source>
</evidence>
<feature type="active site" description="Acyl-thioester intermediate" evidence="2">
    <location>
        <position position="217"/>
    </location>
</feature>
<dbReference type="InterPro" id="IPR042002">
    <property type="entry name" value="Sortase_C"/>
</dbReference>
<evidence type="ECO:0000313" key="7">
    <source>
        <dbReference type="Proteomes" id="UP000014148"/>
    </source>
</evidence>
<keyword evidence="3" id="KW-0812">Transmembrane</keyword>
<dbReference type="Proteomes" id="UP000013783">
    <property type="component" value="Unassembled WGS sequence"/>
</dbReference>
<dbReference type="NCBIfam" id="TIGR01076">
    <property type="entry name" value="sortase_fam"/>
    <property type="match status" value="1"/>
</dbReference>
<dbReference type="RefSeq" id="WP_010740749.1">
    <property type="nucleotide sequence ID" value="NZ_KB946250.1"/>
</dbReference>
<dbReference type="CDD" id="cd05827">
    <property type="entry name" value="Sortase_C"/>
    <property type="match status" value="1"/>
</dbReference>
<dbReference type="InterPro" id="IPR005754">
    <property type="entry name" value="Sortase"/>
</dbReference>
<protein>
    <submittedName>
        <fullName evidence="4">Sortase</fullName>
    </submittedName>
</protein>
<evidence type="ECO:0000313" key="4">
    <source>
        <dbReference type="EMBL" id="EOH77826.1"/>
    </source>
</evidence>
<dbReference type="SUPFAM" id="SSF63817">
    <property type="entry name" value="Sortase"/>
    <property type="match status" value="1"/>
</dbReference>
<evidence type="ECO:0000313" key="6">
    <source>
        <dbReference type="Proteomes" id="UP000013783"/>
    </source>
</evidence>
<evidence type="ECO:0000256" key="3">
    <source>
        <dbReference type="SAM" id="Phobius"/>
    </source>
</evidence>
<feature type="transmembrane region" description="Helical" evidence="3">
    <location>
        <begin position="7"/>
        <end position="28"/>
    </location>
</feature>
<dbReference type="AlphaFoldDB" id="R2RB40"/>
<dbReference type="Gene3D" id="2.40.260.10">
    <property type="entry name" value="Sortase"/>
    <property type="match status" value="1"/>
</dbReference>
<dbReference type="Pfam" id="PF04203">
    <property type="entry name" value="Sortase"/>
    <property type="match status" value="1"/>
</dbReference>
<evidence type="ECO:0000256" key="2">
    <source>
        <dbReference type="PIRSR" id="PIRSR605754-1"/>
    </source>
</evidence>
<keyword evidence="3" id="KW-1133">Transmembrane helix</keyword>
<feature type="active site" description="Proton donor/acceptor" evidence="2">
    <location>
        <position position="155"/>
    </location>
</feature>
<dbReference type="Proteomes" id="UP000014148">
    <property type="component" value="Unassembled WGS sequence"/>
</dbReference>
<keyword evidence="7" id="KW-1185">Reference proteome</keyword>
<accession>R2RB40</accession>
<dbReference type="GO" id="GO:0016787">
    <property type="term" value="F:hydrolase activity"/>
    <property type="evidence" value="ECO:0007669"/>
    <property type="project" value="UniProtKB-KW"/>
</dbReference>
<comment type="caution">
    <text evidence="4">The sequence shown here is derived from an EMBL/GenBank/DDBJ whole genome shotgun (WGS) entry which is preliminary data.</text>
</comment>
<gene>
    <name evidence="5" type="ORF">I585_03507</name>
    <name evidence="4" type="ORF">UAI_01913</name>
</gene>
<feature type="transmembrane region" description="Helical" evidence="3">
    <location>
        <begin position="254"/>
        <end position="272"/>
    </location>
</feature>
<name>R2RB40_9ENTE</name>
<reference evidence="5 7" key="2">
    <citation type="submission" date="2013-03" db="EMBL/GenBank/DDBJ databases">
        <title>The Genome Sequence of Enterococcus malodoratus ATCC_43197 (PacBio/Illumina hybrid assembly).</title>
        <authorList>
            <consortium name="The Broad Institute Genomics Platform"/>
            <consortium name="The Broad Institute Genome Sequencing Center for Infectious Disease"/>
            <person name="Earl A."/>
            <person name="Russ C."/>
            <person name="Gilmore M."/>
            <person name="Surin D."/>
            <person name="Walker B."/>
            <person name="Young S."/>
            <person name="Zeng Q."/>
            <person name="Gargeya S."/>
            <person name="Fitzgerald M."/>
            <person name="Haas B."/>
            <person name="Abouelleil A."/>
            <person name="Allen A.W."/>
            <person name="Alvarado L."/>
            <person name="Arachchi H.M."/>
            <person name="Berlin A.M."/>
            <person name="Chapman S.B."/>
            <person name="Gainer-Dewar J."/>
            <person name="Goldberg J."/>
            <person name="Griggs A."/>
            <person name="Gujja S."/>
            <person name="Hansen M."/>
            <person name="Howarth C."/>
            <person name="Imamovic A."/>
            <person name="Ireland A."/>
            <person name="Larimer J."/>
            <person name="McCowan C."/>
            <person name="Murphy C."/>
            <person name="Pearson M."/>
            <person name="Poon T.W."/>
            <person name="Priest M."/>
            <person name="Roberts A."/>
            <person name="Saif S."/>
            <person name="Shea T."/>
            <person name="Sisk P."/>
            <person name="Sykes S."/>
            <person name="Wortman J."/>
            <person name="Nusbaum C."/>
            <person name="Birren B."/>
        </authorList>
    </citation>
    <scope>NUCLEOTIDE SEQUENCE [LARGE SCALE GENOMIC DNA]</scope>
    <source>
        <strain evidence="5 7">ATCC 43197</strain>
    </source>
</reference>
<dbReference type="PATRIC" id="fig|1158601.3.peg.1881"/>
<keyword evidence="1" id="KW-0378">Hydrolase</keyword>
<dbReference type="eggNOG" id="COG3764">
    <property type="taxonomic scope" value="Bacteria"/>
</dbReference>
<keyword evidence="3" id="KW-0472">Membrane</keyword>
<dbReference type="NCBIfam" id="TIGR01167">
    <property type="entry name" value="LPXTG_anchor"/>
    <property type="match status" value="1"/>
</dbReference>